<proteinExistence type="predicted"/>
<evidence type="ECO:0000313" key="3">
    <source>
        <dbReference type="Proteomes" id="UP000297245"/>
    </source>
</evidence>
<dbReference type="AlphaFoldDB" id="A0A4S8MKM0"/>
<reference evidence="2 3" key="1">
    <citation type="journal article" date="2019" name="Nat. Ecol. Evol.">
        <title>Megaphylogeny resolves global patterns of mushroom evolution.</title>
        <authorList>
            <person name="Varga T."/>
            <person name="Krizsan K."/>
            <person name="Foldi C."/>
            <person name="Dima B."/>
            <person name="Sanchez-Garcia M."/>
            <person name="Sanchez-Ramirez S."/>
            <person name="Szollosi G.J."/>
            <person name="Szarkandi J.G."/>
            <person name="Papp V."/>
            <person name="Albert L."/>
            <person name="Andreopoulos W."/>
            <person name="Angelini C."/>
            <person name="Antonin V."/>
            <person name="Barry K.W."/>
            <person name="Bougher N.L."/>
            <person name="Buchanan P."/>
            <person name="Buyck B."/>
            <person name="Bense V."/>
            <person name="Catcheside P."/>
            <person name="Chovatia M."/>
            <person name="Cooper J."/>
            <person name="Damon W."/>
            <person name="Desjardin D."/>
            <person name="Finy P."/>
            <person name="Geml J."/>
            <person name="Haridas S."/>
            <person name="Hughes K."/>
            <person name="Justo A."/>
            <person name="Karasinski D."/>
            <person name="Kautmanova I."/>
            <person name="Kiss B."/>
            <person name="Kocsube S."/>
            <person name="Kotiranta H."/>
            <person name="LaButti K.M."/>
            <person name="Lechner B.E."/>
            <person name="Liimatainen K."/>
            <person name="Lipzen A."/>
            <person name="Lukacs Z."/>
            <person name="Mihaltcheva S."/>
            <person name="Morgado L.N."/>
            <person name="Niskanen T."/>
            <person name="Noordeloos M.E."/>
            <person name="Ohm R.A."/>
            <person name="Ortiz-Santana B."/>
            <person name="Ovrebo C."/>
            <person name="Racz N."/>
            <person name="Riley R."/>
            <person name="Savchenko A."/>
            <person name="Shiryaev A."/>
            <person name="Soop K."/>
            <person name="Spirin V."/>
            <person name="Szebenyi C."/>
            <person name="Tomsovsky M."/>
            <person name="Tulloss R.E."/>
            <person name="Uehling J."/>
            <person name="Grigoriev I.V."/>
            <person name="Vagvolgyi C."/>
            <person name="Papp T."/>
            <person name="Martin F.M."/>
            <person name="Miettinen O."/>
            <person name="Hibbett D.S."/>
            <person name="Nagy L.G."/>
        </authorList>
    </citation>
    <scope>NUCLEOTIDE SEQUENCE [LARGE SCALE GENOMIC DNA]</scope>
    <source>
        <strain evidence="2 3">CBS 962.96</strain>
    </source>
</reference>
<sequence>MPYPKFPKFPPPRTFLTAPVFLFIQKNLGSDTPLSKPPPIATYLSILAVVHYYLIFMLQVVFS</sequence>
<dbReference type="Proteomes" id="UP000297245">
    <property type="component" value="Unassembled WGS sequence"/>
</dbReference>
<keyword evidence="3" id="KW-1185">Reference proteome</keyword>
<name>A0A4S8MKM0_DENBC</name>
<evidence type="ECO:0000313" key="2">
    <source>
        <dbReference type="EMBL" id="THV03335.1"/>
    </source>
</evidence>
<keyword evidence="1" id="KW-0812">Transmembrane</keyword>
<evidence type="ECO:0000256" key="1">
    <source>
        <dbReference type="SAM" id="Phobius"/>
    </source>
</evidence>
<accession>A0A4S8MKM0</accession>
<keyword evidence="1" id="KW-1133">Transmembrane helix</keyword>
<gene>
    <name evidence="2" type="ORF">K435DRAFT_294040</name>
</gene>
<keyword evidence="1" id="KW-0472">Membrane</keyword>
<protein>
    <submittedName>
        <fullName evidence="2">Uncharacterized protein</fullName>
    </submittedName>
</protein>
<dbReference type="EMBL" id="ML179068">
    <property type="protein sequence ID" value="THV03335.1"/>
    <property type="molecule type" value="Genomic_DNA"/>
</dbReference>
<feature type="transmembrane region" description="Helical" evidence="1">
    <location>
        <begin position="39"/>
        <end position="62"/>
    </location>
</feature>
<organism evidence="2 3">
    <name type="scientific">Dendrothele bispora (strain CBS 962.96)</name>
    <dbReference type="NCBI Taxonomy" id="1314807"/>
    <lineage>
        <taxon>Eukaryota</taxon>
        <taxon>Fungi</taxon>
        <taxon>Dikarya</taxon>
        <taxon>Basidiomycota</taxon>
        <taxon>Agaricomycotina</taxon>
        <taxon>Agaricomycetes</taxon>
        <taxon>Agaricomycetidae</taxon>
        <taxon>Agaricales</taxon>
        <taxon>Agaricales incertae sedis</taxon>
        <taxon>Dendrothele</taxon>
    </lineage>
</organism>